<dbReference type="EMBL" id="PQWB01000051">
    <property type="protein sequence ID" value="POZ61445.1"/>
    <property type="molecule type" value="Genomic_DNA"/>
</dbReference>
<accession>A0A2S5DEA8</accession>
<keyword evidence="3" id="KW-1185">Reference proteome</keyword>
<protein>
    <recommendedName>
        <fullName evidence="4">Lipoprotein</fullName>
    </recommendedName>
</protein>
<comment type="caution">
    <text evidence="2">The sequence shown here is derived from an EMBL/GenBank/DDBJ whole genome shotgun (WGS) entry which is preliminary data.</text>
</comment>
<organism evidence="2 3">
    <name type="scientific">Chromobacterium alticapitis</name>
    <dbReference type="NCBI Taxonomy" id="2073169"/>
    <lineage>
        <taxon>Bacteria</taxon>
        <taxon>Pseudomonadati</taxon>
        <taxon>Pseudomonadota</taxon>
        <taxon>Betaproteobacteria</taxon>
        <taxon>Neisseriales</taxon>
        <taxon>Chromobacteriaceae</taxon>
        <taxon>Chromobacterium</taxon>
    </lineage>
</organism>
<proteinExistence type="predicted"/>
<feature type="signal peptide" evidence="1">
    <location>
        <begin position="1"/>
        <end position="27"/>
    </location>
</feature>
<dbReference type="RefSeq" id="WP_103903146.1">
    <property type="nucleotide sequence ID" value="NZ_PQWB01000051.1"/>
</dbReference>
<evidence type="ECO:0008006" key="4">
    <source>
        <dbReference type="Google" id="ProtNLM"/>
    </source>
</evidence>
<dbReference type="Proteomes" id="UP000237082">
    <property type="component" value="Unassembled WGS sequence"/>
</dbReference>
<evidence type="ECO:0000256" key="1">
    <source>
        <dbReference type="SAM" id="SignalP"/>
    </source>
</evidence>
<evidence type="ECO:0000313" key="2">
    <source>
        <dbReference type="EMBL" id="POZ61445.1"/>
    </source>
</evidence>
<name>A0A2S5DEA8_9NEIS</name>
<sequence>MKKTLAASLIVASSLCFTGCTSMRVIADNQQALSSLAAPQQNQLKAGDKISLKTTDGKEYTLILSAIDQQGLEGKLADSELATRLPWQHISAIQKNEIDGVKTAGLVLLLAGLTVGVVSGIQHMFSGMFGS</sequence>
<dbReference type="AlphaFoldDB" id="A0A2S5DEA8"/>
<reference evidence="3" key="1">
    <citation type="submission" date="2018-02" db="EMBL/GenBank/DDBJ databases">
        <authorList>
            <person name="O'Hara-Hanley K."/>
            <person name="Soby S."/>
        </authorList>
    </citation>
    <scope>NUCLEOTIDE SEQUENCE [LARGE SCALE GENOMIC DNA]</scope>
    <source>
        <strain evidence="3">MWU14-2602</strain>
    </source>
</reference>
<keyword evidence="1" id="KW-0732">Signal</keyword>
<evidence type="ECO:0000313" key="3">
    <source>
        <dbReference type="Proteomes" id="UP000237082"/>
    </source>
</evidence>
<gene>
    <name evidence="2" type="ORF">C2I19_13110</name>
</gene>
<feature type="chain" id="PRO_5015491238" description="Lipoprotein" evidence="1">
    <location>
        <begin position="28"/>
        <end position="131"/>
    </location>
</feature>
<dbReference type="OrthoDB" id="9940420at2"/>